<accession>A0A9D4IJE3</accession>
<evidence type="ECO:0000256" key="5">
    <source>
        <dbReference type="SAM" id="Phobius"/>
    </source>
</evidence>
<reference evidence="8" key="2">
    <citation type="submission" date="2020-11" db="EMBL/GenBank/DDBJ databases">
        <authorList>
            <person name="McCartney M.A."/>
            <person name="Auch B."/>
            <person name="Kono T."/>
            <person name="Mallez S."/>
            <person name="Becker A."/>
            <person name="Gohl D.M."/>
            <person name="Silverstein K.A.T."/>
            <person name="Koren S."/>
            <person name="Bechman K.B."/>
            <person name="Herman A."/>
            <person name="Abrahante J.E."/>
            <person name="Garbe J."/>
        </authorList>
    </citation>
    <scope>NUCLEOTIDE SEQUENCE</scope>
    <source>
        <strain evidence="8">Duluth1</strain>
        <tissue evidence="8">Whole animal</tissue>
    </source>
</reference>
<dbReference type="InterPro" id="IPR013122">
    <property type="entry name" value="PKD1_2_channel"/>
</dbReference>
<protein>
    <recommendedName>
        <fullName evidence="7">Polycystin cation channel PKD1/PKD2 domain-containing protein</fullName>
    </recommendedName>
</protein>
<comment type="subcellular location">
    <subcellularLocation>
        <location evidence="1">Membrane</location>
        <topology evidence="1">Multi-pass membrane protein</topology>
    </subcellularLocation>
</comment>
<dbReference type="EMBL" id="JAIWYP010000009">
    <property type="protein sequence ID" value="KAH3773883.1"/>
    <property type="molecule type" value="Genomic_DNA"/>
</dbReference>
<keyword evidence="6" id="KW-0732">Signal</keyword>
<feature type="transmembrane region" description="Helical" evidence="5">
    <location>
        <begin position="225"/>
        <end position="251"/>
    </location>
</feature>
<evidence type="ECO:0000256" key="4">
    <source>
        <dbReference type="ARBA" id="ARBA00023136"/>
    </source>
</evidence>
<dbReference type="PANTHER" id="PTHR12127">
    <property type="entry name" value="MUCOLIPIN"/>
    <property type="match status" value="1"/>
</dbReference>
<proteinExistence type="predicted"/>
<dbReference type="Pfam" id="PF08016">
    <property type="entry name" value="PKD_channel"/>
    <property type="match status" value="1"/>
</dbReference>
<dbReference type="InterPro" id="IPR039031">
    <property type="entry name" value="Mucolipin"/>
</dbReference>
<sequence length="375" mass="42739">MPHVLVFILHIFKLVLTTSAVFLFGACREQLSNAITHGQLALKHNLLKEYETPSTGPFAVYKVDDFIDRINFAVEGYYNMEYQAAGNFKILSVDQLDMSFRYIASSDSTLEIKSSSFEPKYGLTNVTKNGHAVYKYDVLRELEYYNLTGIFDNTLDVTLTASLHSFRVLRNDDFLCLRIEINIEYSDIDFNGEVAIELQTTTTTVACQRMNIKGTDAAICDGYTFIFFFFVLVFVAATLLLDVLSFGIGFVMFCKYCRKANIKNFGSHLMRWWSLVSIIGDLCICIGHSLLYTNNKRGEMKLWSFDEIAFFSGIGCLLCWIGAMRYLKINRKFSLLFHTIYYAKSNIMAFVVCTGILFVGYWGCAFATLGVYHPK</sequence>
<evidence type="ECO:0000313" key="8">
    <source>
        <dbReference type="EMBL" id="KAH3773883.1"/>
    </source>
</evidence>
<gene>
    <name evidence="8" type="ORF">DPMN_175254</name>
</gene>
<dbReference type="AlphaFoldDB" id="A0A9D4IJE3"/>
<keyword evidence="9" id="KW-1185">Reference proteome</keyword>
<comment type="caution">
    <text evidence="8">The sequence shown here is derived from an EMBL/GenBank/DDBJ whole genome shotgun (WGS) entry which is preliminary data.</text>
</comment>
<dbReference type="PANTHER" id="PTHR12127:SF7">
    <property type="entry name" value="SD02261P"/>
    <property type="match status" value="1"/>
</dbReference>
<feature type="chain" id="PRO_5038360597" description="Polycystin cation channel PKD1/PKD2 domain-containing protein" evidence="6">
    <location>
        <begin position="21"/>
        <end position="375"/>
    </location>
</feature>
<dbReference type="Proteomes" id="UP000828390">
    <property type="component" value="Unassembled WGS sequence"/>
</dbReference>
<feature type="non-terminal residue" evidence="8">
    <location>
        <position position="375"/>
    </location>
</feature>
<keyword evidence="4 5" id="KW-0472">Membrane</keyword>
<feature type="transmembrane region" description="Helical" evidence="5">
    <location>
        <begin position="272"/>
        <end position="293"/>
    </location>
</feature>
<name>A0A9D4IJE3_DREPO</name>
<evidence type="ECO:0000256" key="2">
    <source>
        <dbReference type="ARBA" id="ARBA00022692"/>
    </source>
</evidence>
<dbReference type="GO" id="GO:0005765">
    <property type="term" value="C:lysosomal membrane"/>
    <property type="evidence" value="ECO:0007669"/>
    <property type="project" value="TreeGrafter"/>
</dbReference>
<evidence type="ECO:0000256" key="1">
    <source>
        <dbReference type="ARBA" id="ARBA00004141"/>
    </source>
</evidence>
<feature type="domain" description="Polycystin cation channel PKD1/PKD2" evidence="7">
    <location>
        <begin position="313"/>
        <end position="370"/>
    </location>
</feature>
<dbReference type="GO" id="GO:0005886">
    <property type="term" value="C:plasma membrane"/>
    <property type="evidence" value="ECO:0007669"/>
    <property type="project" value="TreeGrafter"/>
</dbReference>
<keyword evidence="3 5" id="KW-1133">Transmembrane helix</keyword>
<dbReference type="GO" id="GO:0072345">
    <property type="term" value="F:NAADP-sensitive calcium-release channel activity"/>
    <property type="evidence" value="ECO:0007669"/>
    <property type="project" value="TreeGrafter"/>
</dbReference>
<evidence type="ECO:0000256" key="3">
    <source>
        <dbReference type="ARBA" id="ARBA00022989"/>
    </source>
</evidence>
<feature type="transmembrane region" description="Helical" evidence="5">
    <location>
        <begin position="347"/>
        <end position="372"/>
    </location>
</feature>
<organism evidence="8 9">
    <name type="scientific">Dreissena polymorpha</name>
    <name type="common">Zebra mussel</name>
    <name type="synonym">Mytilus polymorpha</name>
    <dbReference type="NCBI Taxonomy" id="45954"/>
    <lineage>
        <taxon>Eukaryota</taxon>
        <taxon>Metazoa</taxon>
        <taxon>Spiralia</taxon>
        <taxon>Lophotrochozoa</taxon>
        <taxon>Mollusca</taxon>
        <taxon>Bivalvia</taxon>
        <taxon>Autobranchia</taxon>
        <taxon>Heteroconchia</taxon>
        <taxon>Euheterodonta</taxon>
        <taxon>Imparidentia</taxon>
        <taxon>Neoheterodontei</taxon>
        <taxon>Myida</taxon>
        <taxon>Dreissenoidea</taxon>
        <taxon>Dreissenidae</taxon>
        <taxon>Dreissena</taxon>
    </lineage>
</organism>
<evidence type="ECO:0000256" key="6">
    <source>
        <dbReference type="SAM" id="SignalP"/>
    </source>
</evidence>
<evidence type="ECO:0000259" key="7">
    <source>
        <dbReference type="Pfam" id="PF08016"/>
    </source>
</evidence>
<feature type="transmembrane region" description="Helical" evidence="5">
    <location>
        <begin position="308"/>
        <end position="327"/>
    </location>
</feature>
<keyword evidence="2 5" id="KW-0812">Transmembrane</keyword>
<reference evidence="8" key="1">
    <citation type="journal article" date="2019" name="bioRxiv">
        <title>The Genome of the Zebra Mussel, Dreissena polymorpha: A Resource for Invasive Species Research.</title>
        <authorList>
            <person name="McCartney M.A."/>
            <person name="Auch B."/>
            <person name="Kono T."/>
            <person name="Mallez S."/>
            <person name="Zhang Y."/>
            <person name="Obille A."/>
            <person name="Becker A."/>
            <person name="Abrahante J.E."/>
            <person name="Garbe J."/>
            <person name="Badalamenti J.P."/>
            <person name="Herman A."/>
            <person name="Mangelson H."/>
            <person name="Liachko I."/>
            <person name="Sullivan S."/>
            <person name="Sone E.D."/>
            <person name="Koren S."/>
            <person name="Silverstein K.A.T."/>
            <person name="Beckman K.B."/>
            <person name="Gohl D.M."/>
        </authorList>
    </citation>
    <scope>NUCLEOTIDE SEQUENCE</scope>
    <source>
        <strain evidence="8">Duluth1</strain>
        <tissue evidence="8">Whole animal</tissue>
    </source>
</reference>
<feature type="signal peptide" evidence="6">
    <location>
        <begin position="1"/>
        <end position="20"/>
    </location>
</feature>
<evidence type="ECO:0000313" key="9">
    <source>
        <dbReference type="Proteomes" id="UP000828390"/>
    </source>
</evidence>